<evidence type="ECO:0000313" key="8">
    <source>
        <dbReference type="EMBL" id="KAJ7783180.1"/>
    </source>
</evidence>
<feature type="domain" description="Mnd1 HTH" evidence="6">
    <location>
        <begin position="15"/>
        <end position="74"/>
    </location>
</feature>
<feature type="domain" description="Leucine zipper with capping helix" evidence="7">
    <location>
        <begin position="150"/>
        <end position="203"/>
    </location>
</feature>
<comment type="function">
    <text evidence="5">Required for proper homologous chromosome pairing and efficient cross-over and intragenic recombination during meiosis.</text>
</comment>
<keyword evidence="3" id="KW-0175">Coiled coil</keyword>
<evidence type="ECO:0000259" key="6">
    <source>
        <dbReference type="Pfam" id="PF03962"/>
    </source>
</evidence>
<comment type="similarity">
    <text evidence="2 5">Belongs to the MND1 family.</text>
</comment>
<evidence type="ECO:0000256" key="3">
    <source>
        <dbReference type="ARBA" id="ARBA00023054"/>
    </source>
</evidence>
<evidence type="ECO:0000256" key="1">
    <source>
        <dbReference type="ARBA" id="ARBA00004123"/>
    </source>
</evidence>
<dbReference type="GO" id="GO:0007131">
    <property type="term" value="P:reciprocal meiotic recombination"/>
    <property type="evidence" value="ECO:0007669"/>
    <property type="project" value="InterPro"/>
</dbReference>
<dbReference type="Proteomes" id="UP001215598">
    <property type="component" value="Unassembled WGS sequence"/>
</dbReference>
<name>A0AAD7KEU8_9AGAR</name>
<protein>
    <recommendedName>
        <fullName evidence="5">Meiotic nuclear division protein 1</fullName>
    </recommendedName>
</protein>
<dbReference type="InterPro" id="IPR040453">
    <property type="entry name" value="Mnd1_HTH"/>
</dbReference>
<dbReference type="PIRSF" id="PIRSF026991">
    <property type="entry name" value="Mnd1"/>
    <property type="match status" value="1"/>
</dbReference>
<reference evidence="8" key="1">
    <citation type="submission" date="2023-03" db="EMBL/GenBank/DDBJ databases">
        <title>Massive genome expansion in bonnet fungi (Mycena s.s.) driven by repeated elements and novel gene families across ecological guilds.</title>
        <authorList>
            <consortium name="Lawrence Berkeley National Laboratory"/>
            <person name="Harder C.B."/>
            <person name="Miyauchi S."/>
            <person name="Viragh M."/>
            <person name="Kuo A."/>
            <person name="Thoen E."/>
            <person name="Andreopoulos B."/>
            <person name="Lu D."/>
            <person name="Skrede I."/>
            <person name="Drula E."/>
            <person name="Henrissat B."/>
            <person name="Morin E."/>
            <person name="Kohler A."/>
            <person name="Barry K."/>
            <person name="LaButti K."/>
            <person name="Morin E."/>
            <person name="Salamov A."/>
            <person name="Lipzen A."/>
            <person name="Mereny Z."/>
            <person name="Hegedus B."/>
            <person name="Baldrian P."/>
            <person name="Stursova M."/>
            <person name="Weitz H."/>
            <person name="Taylor A."/>
            <person name="Grigoriev I.V."/>
            <person name="Nagy L.G."/>
            <person name="Martin F."/>
            <person name="Kauserud H."/>
        </authorList>
    </citation>
    <scope>NUCLEOTIDE SEQUENCE</scope>
    <source>
        <strain evidence="8">CBHHK182m</strain>
    </source>
</reference>
<proteinExistence type="inferred from homology"/>
<dbReference type="AlphaFoldDB" id="A0AAD7KEU8"/>
<evidence type="ECO:0000259" key="7">
    <source>
        <dbReference type="Pfam" id="PF18517"/>
    </source>
</evidence>
<dbReference type="GO" id="GO:0005634">
    <property type="term" value="C:nucleus"/>
    <property type="evidence" value="ECO:0007669"/>
    <property type="project" value="UniProtKB-SubCell"/>
</dbReference>
<evidence type="ECO:0000256" key="5">
    <source>
        <dbReference type="PIRNR" id="PIRNR026991"/>
    </source>
</evidence>
<dbReference type="EMBL" id="JARKIB010000003">
    <property type="protein sequence ID" value="KAJ7783180.1"/>
    <property type="molecule type" value="Genomic_DNA"/>
</dbReference>
<keyword evidence="9" id="KW-1185">Reference proteome</keyword>
<dbReference type="Pfam" id="PF18517">
    <property type="entry name" value="LZ3wCH"/>
    <property type="match status" value="1"/>
</dbReference>
<keyword evidence="4 5" id="KW-0539">Nucleus</keyword>
<evidence type="ECO:0000256" key="2">
    <source>
        <dbReference type="ARBA" id="ARBA00005981"/>
    </source>
</evidence>
<comment type="subcellular location">
    <subcellularLocation>
        <location evidence="1 5">Nucleus</location>
    </subcellularLocation>
</comment>
<evidence type="ECO:0000256" key="4">
    <source>
        <dbReference type="ARBA" id="ARBA00023242"/>
    </source>
</evidence>
<comment type="caution">
    <text evidence="8">The sequence shown here is derived from an EMBL/GenBank/DDBJ whole genome shotgun (WGS) entry which is preliminary data.</text>
</comment>
<evidence type="ECO:0000313" key="9">
    <source>
        <dbReference type="Proteomes" id="UP001215598"/>
    </source>
</evidence>
<organism evidence="8 9">
    <name type="scientific">Mycena metata</name>
    <dbReference type="NCBI Taxonomy" id="1033252"/>
    <lineage>
        <taxon>Eukaryota</taxon>
        <taxon>Fungi</taxon>
        <taxon>Dikarya</taxon>
        <taxon>Basidiomycota</taxon>
        <taxon>Agaricomycotina</taxon>
        <taxon>Agaricomycetes</taxon>
        <taxon>Agaricomycetidae</taxon>
        <taxon>Agaricales</taxon>
        <taxon>Marasmiineae</taxon>
        <taxon>Mycenaceae</taxon>
        <taxon>Mycena</taxon>
    </lineage>
</organism>
<gene>
    <name evidence="8" type="ORF">B0H16DRAFT_1403604</name>
</gene>
<dbReference type="InterPro" id="IPR005647">
    <property type="entry name" value="Mnd1"/>
</dbReference>
<dbReference type="Pfam" id="PF03962">
    <property type="entry name" value="Mnd1"/>
    <property type="match status" value="1"/>
</dbReference>
<accession>A0AAD7KEU8</accession>
<dbReference type="InterPro" id="IPR040661">
    <property type="entry name" value="LZ3wCH"/>
</dbReference>
<sequence length="205" mass="23269">MAPRGLSAEEKRVKLLEIFHESKDFYQLKELEKLGPKLKGIVSQSVKEVLQSLVDDGLVQGDKIGSSNFFWSFPSQRGTIMQNRLKQVKETREGHQAQQTELRGHIEVEKAARVNNETRTEKLETLARLKKTHVGLLDELGAYGACDPAKVEETRRAVTLAKEAAVRWTADNYSMLLSHFTRQYGADAGEIRRHLGVEEEYEDIC</sequence>
<dbReference type="GO" id="GO:0003690">
    <property type="term" value="F:double-stranded DNA binding"/>
    <property type="evidence" value="ECO:0007669"/>
    <property type="project" value="InterPro"/>
</dbReference>